<dbReference type="EMBL" id="LT594324">
    <property type="protein sequence ID" value="SBT39468.1"/>
    <property type="molecule type" value="Genomic_DNA"/>
</dbReference>
<dbReference type="PATRIC" id="fig|299146.4.peg.699"/>
<dbReference type="NCBIfam" id="TIGR01509">
    <property type="entry name" value="HAD-SF-IA-v3"/>
    <property type="match status" value="1"/>
</dbReference>
<name>A0A1A8Z6A2_9ACTN</name>
<dbReference type="GO" id="GO:0050308">
    <property type="term" value="F:sugar-phosphatase activity"/>
    <property type="evidence" value="ECO:0007669"/>
    <property type="project" value="TreeGrafter"/>
</dbReference>
<gene>
    <name evidence="1" type="ORF">GA0070621_0686</name>
</gene>
<dbReference type="PANTHER" id="PTHR43481">
    <property type="entry name" value="FRUCTOSE-1-PHOSPHATE PHOSPHATASE"/>
    <property type="match status" value="1"/>
</dbReference>
<protein>
    <submittedName>
        <fullName evidence="1">Haloacid dehalogenase superfamily, subfamily IA, variant 3 with third motif having DD or ED</fullName>
    </submittedName>
</protein>
<dbReference type="AlphaFoldDB" id="A0A1A8Z6A2"/>
<dbReference type="Pfam" id="PF00702">
    <property type="entry name" value="Hydrolase"/>
    <property type="match status" value="1"/>
</dbReference>
<dbReference type="Gene3D" id="3.40.50.1000">
    <property type="entry name" value="HAD superfamily/HAD-like"/>
    <property type="match status" value="1"/>
</dbReference>
<organism evidence="1 2">
    <name type="scientific">Micromonospora narathiwatensis</name>
    <dbReference type="NCBI Taxonomy" id="299146"/>
    <lineage>
        <taxon>Bacteria</taxon>
        <taxon>Bacillati</taxon>
        <taxon>Actinomycetota</taxon>
        <taxon>Actinomycetes</taxon>
        <taxon>Micromonosporales</taxon>
        <taxon>Micromonosporaceae</taxon>
        <taxon>Micromonospora</taxon>
    </lineage>
</organism>
<dbReference type="RefSeq" id="WP_091191495.1">
    <property type="nucleotide sequence ID" value="NZ_LT594324.1"/>
</dbReference>
<dbReference type="InterPro" id="IPR023198">
    <property type="entry name" value="PGP-like_dom2"/>
</dbReference>
<reference evidence="1 2" key="1">
    <citation type="submission" date="2016-06" db="EMBL/GenBank/DDBJ databases">
        <authorList>
            <person name="Kjaerup R.B."/>
            <person name="Dalgaard T.S."/>
            <person name="Juul-Madsen H.R."/>
        </authorList>
    </citation>
    <scope>NUCLEOTIDE SEQUENCE [LARGE SCALE GENOMIC DNA]</scope>
    <source>
        <strain evidence="1 2">DSM 45248</strain>
    </source>
</reference>
<dbReference type="InterPro" id="IPR036412">
    <property type="entry name" value="HAD-like_sf"/>
</dbReference>
<dbReference type="InterPro" id="IPR023214">
    <property type="entry name" value="HAD_sf"/>
</dbReference>
<proteinExistence type="predicted"/>
<dbReference type="SFLD" id="SFLDG01135">
    <property type="entry name" value="C1.5.6:_HAD__Beta-PGM__Phospha"/>
    <property type="match status" value="1"/>
</dbReference>
<evidence type="ECO:0000313" key="1">
    <source>
        <dbReference type="EMBL" id="SBT39468.1"/>
    </source>
</evidence>
<keyword evidence="2" id="KW-1185">Reference proteome</keyword>
<dbReference type="CDD" id="cd07505">
    <property type="entry name" value="HAD_BPGM-like"/>
    <property type="match status" value="1"/>
</dbReference>
<dbReference type="InterPro" id="IPR051806">
    <property type="entry name" value="HAD-like_SPP"/>
</dbReference>
<sequence length="200" mass="21701">MSLPLPPGDFRAYLFDCDGTIVDSMPLHYAAWCSALHEWGCEFPEELFYAWGGRPIADIIATLNERHGLTMPVDTVARRQEELYQRSLPELTAVPEVLAHIEDAYGRVPFAVVSGSTREGVTASLGALGLLDRFEALVCAGDYARAKPDPEAFLLAARRIGVPPADCLVFEDTDLGIQAATAAGMTAVRVPQPWERAAAV</sequence>
<dbReference type="PANTHER" id="PTHR43481:SF4">
    <property type="entry name" value="GLYCEROL-1-PHOSPHATE PHOSPHOHYDROLASE 1-RELATED"/>
    <property type="match status" value="1"/>
</dbReference>
<dbReference type="InterPro" id="IPR006439">
    <property type="entry name" value="HAD-SF_hydro_IA"/>
</dbReference>
<evidence type="ECO:0000313" key="2">
    <source>
        <dbReference type="Proteomes" id="UP000198765"/>
    </source>
</evidence>
<dbReference type="Proteomes" id="UP000198765">
    <property type="component" value="Chromosome I"/>
</dbReference>
<accession>A0A1A8Z6A2</accession>
<dbReference type="SFLD" id="SFLDS00003">
    <property type="entry name" value="Haloacid_Dehalogenase"/>
    <property type="match status" value="1"/>
</dbReference>
<dbReference type="Gene3D" id="1.10.150.240">
    <property type="entry name" value="Putative phosphatase, domain 2"/>
    <property type="match status" value="1"/>
</dbReference>
<dbReference type="SUPFAM" id="SSF56784">
    <property type="entry name" value="HAD-like"/>
    <property type="match status" value="1"/>
</dbReference>
<dbReference type="SFLD" id="SFLDG01129">
    <property type="entry name" value="C1.5:_HAD__Beta-PGM__Phosphata"/>
    <property type="match status" value="1"/>
</dbReference>
<dbReference type="OrthoDB" id="9812856at2"/>